<dbReference type="InterPro" id="IPR011990">
    <property type="entry name" value="TPR-like_helical_dom_sf"/>
</dbReference>
<dbReference type="Gene3D" id="3.40.50.1580">
    <property type="entry name" value="Nucleoside phosphorylase domain"/>
    <property type="match status" value="1"/>
</dbReference>
<dbReference type="Gene3D" id="3.40.50.300">
    <property type="entry name" value="P-loop containing nucleotide triphosphate hydrolases"/>
    <property type="match status" value="1"/>
</dbReference>
<dbReference type="InterPro" id="IPR002182">
    <property type="entry name" value="NB-ARC"/>
</dbReference>
<keyword evidence="5" id="KW-1185">Reference proteome</keyword>
<dbReference type="OrthoDB" id="1658288at2759"/>
<dbReference type="Proteomes" id="UP000224080">
    <property type="component" value="Unassembled WGS sequence"/>
</dbReference>
<dbReference type="InterPro" id="IPR035994">
    <property type="entry name" value="Nucleoside_phosphorylase_sf"/>
</dbReference>
<gene>
    <name evidence="4" type="ORF">GX51_03249</name>
</gene>
<reference evidence="4 5" key="1">
    <citation type="submission" date="2017-10" db="EMBL/GenBank/DDBJ databases">
        <title>Comparative genomics in systemic dimorphic fungi from Ajellomycetaceae.</title>
        <authorList>
            <person name="Munoz J.F."/>
            <person name="Mcewen J.G."/>
            <person name="Clay O.K."/>
            <person name="Cuomo C.A."/>
        </authorList>
    </citation>
    <scope>NUCLEOTIDE SEQUENCE [LARGE SCALE GENOMIC DNA]</scope>
    <source>
        <strain evidence="4 5">UAMH130</strain>
    </source>
</reference>
<dbReference type="SUPFAM" id="SSF52540">
    <property type="entry name" value="P-loop containing nucleoside triphosphate hydrolases"/>
    <property type="match status" value="1"/>
</dbReference>
<comment type="caution">
    <text evidence="4">The sequence shown here is derived from an EMBL/GenBank/DDBJ whole genome shotgun (WGS) entry which is preliminary data.</text>
</comment>
<name>A0A2B7X7U9_9EURO</name>
<dbReference type="GO" id="GO:0009116">
    <property type="term" value="P:nucleoside metabolic process"/>
    <property type="evidence" value="ECO:0007669"/>
    <property type="project" value="InterPro"/>
</dbReference>
<accession>A0A2B7X7U9</accession>
<dbReference type="Pfam" id="PF01048">
    <property type="entry name" value="PNP_UDP_1"/>
    <property type="match status" value="1"/>
</dbReference>
<feature type="region of interest" description="Disordered" evidence="1">
    <location>
        <begin position="1152"/>
        <end position="1190"/>
    </location>
</feature>
<feature type="domain" description="Nucleoside phosphorylase" evidence="3">
    <location>
        <begin position="12"/>
        <end position="312"/>
    </location>
</feature>
<dbReference type="InterPro" id="IPR053137">
    <property type="entry name" value="NLR-like"/>
</dbReference>
<feature type="domain" description="NB-ARC" evidence="2">
    <location>
        <begin position="349"/>
        <end position="512"/>
    </location>
</feature>
<evidence type="ECO:0000259" key="3">
    <source>
        <dbReference type="Pfam" id="PF01048"/>
    </source>
</evidence>
<proteinExistence type="predicted"/>
<dbReference type="PANTHER" id="PTHR46082">
    <property type="entry name" value="ATP/GTP-BINDING PROTEIN-RELATED"/>
    <property type="match status" value="1"/>
</dbReference>
<dbReference type="CDD" id="cd09008">
    <property type="entry name" value="MTAN"/>
    <property type="match status" value="1"/>
</dbReference>
<dbReference type="Gene3D" id="1.25.40.10">
    <property type="entry name" value="Tetratricopeptide repeat domain"/>
    <property type="match status" value="2"/>
</dbReference>
<dbReference type="STRING" id="2060905.A0A2B7X7U9"/>
<protein>
    <recommendedName>
        <fullName evidence="6">AAA+ ATPase domain-containing protein</fullName>
    </recommendedName>
</protein>
<dbReference type="GO" id="GO:0003824">
    <property type="term" value="F:catalytic activity"/>
    <property type="evidence" value="ECO:0007669"/>
    <property type="project" value="InterPro"/>
</dbReference>
<dbReference type="Pfam" id="PF00931">
    <property type="entry name" value="NB-ARC"/>
    <property type="match status" value="1"/>
</dbReference>
<feature type="compositionally biased region" description="Acidic residues" evidence="1">
    <location>
        <begin position="1179"/>
        <end position="1190"/>
    </location>
</feature>
<dbReference type="AlphaFoldDB" id="A0A2B7X7U9"/>
<dbReference type="GO" id="GO:0043531">
    <property type="term" value="F:ADP binding"/>
    <property type="evidence" value="ECO:0007669"/>
    <property type="project" value="InterPro"/>
</dbReference>
<evidence type="ECO:0000256" key="1">
    <source>
        <dbReference type="SAM" id="MobiDB-lite"/>
    </source>
</evidence>
<evidence type="ECO:0000259" key="2">
    <source>
        <dbReference type="Pfam" id="PF00931"/>
    </source>
</evidence>
<dbReference type="Pfam" id="PF13424">
    <property type="entry name" value="TPR_12"/>
    <property type="match status" value="1"/>
</dbReference>
<dbReference type="PANTHER" id="PTHR46082:SF11">
    <property type="entry name" value="AAA+ ATPASE DOMAIN-CONTAINING PROTEIN-RELATED"/>
    <property type="match status" value="1"/>
</dbReference>
<dbReference type="InterPro" id="IPR027417">
    <property type="entry name" value="P-loop_NTPase"/>
</dbReference>
<evidence type="ECO:0008006" key="6">
    <source>
        <dbReference type="Google" id="ProtNLM"/>
    </source>
</evidence>
<dbReference type="InterPro" id="IPR000845">
    <property type="entry name" value="Nucleoside_phosphorylase_d"/>
</dbReference>
<dbReference type="EMBL" id="PDNC01000034">
    <property type="protein sequence ID" value="PGH04950.1"/>
    <property type="molecule type" value="Genomic_DNA"/>
</dbReference>
<dbReference type="SUPFAM" id="SSF53167">
    <property type="entry name" value="Purine and uridine phosphorylases"/>
    <property type="match status" value="1"/>
</dbReference>
<evidence type="ECO:0000313" key="4">
    <source>
        <dbReference type="EMBL" id="PGH04950.1"/>
    </source>
</evidence>
<dbReference type="SUPFAM" id="SSF48452">
    <property type="entry name" value="TPR-like"/>
    <property type="match status" value="1"/>
</dbReference>
<sequence length="1213" mass="134981">MSASLRTRDAYTVALVCALPLEAAAVEAMLDNKHPELSKFDGDYNSYTLGDISGHNVVIVCLPSGRYGTVSAATVTAQMLSTFHCIRFGLMVGIGGGVPSKSQDIRLGDIVVSKPTGTFGGVVQYDFGKAVHDGKFQLTGTLNQPPQILLTAIARLQWDEISRDSLEVSKLCSDILSNTGATMKKGYSKPAREHDVLFDPAYGHPKGEDTCMNCKKEHIIQRDIRASDEPRIHYGLIASGNEVIKDGMKRDRYAKEYGILCFEMEAAGMMNQLPCLVVRGICDYSDSHKNKQWQDYAALVAAAYAKILLRVVSASRDTTAPAPPTSCCWTVPFDRNPGFVGRQEQVSCLVDAILSRRGKRKMAISGLGGVGKTQIALEVAFQVRDRNSDYSIFWIASTSAEAAQQGFMSVSESCGLRDVTPTNVKSRVKDYLNSQKSRPWLLIFDNADEMNMWTGTGDSSSPALKSFVPQSENGFVLFTTRNHQLATKLVRTDVIRIHEMDEETASELLRTSLVFKELADDEKSSVLLLRELSCLPLAILQAANYINETDMSVSTYLSILRSQEADMVELLSQDFEDGYRYAETKNPVAATWLVSFQHIQGLNPLATDYLSLMSCIDHKNIPFSILPPGESRVRQHNALGLLKAYSFIKGQNNDQSFSLHRLVHLATRNWLREKGSLEKWLVDTATRFIEILFGDSKESRTQGREYLPHALFIVQNKESHKIPPERRHYLNYFVGQRLLLDGRYSEAGVLLNAVAVEGKKELGPDHPLILRGLKSAASSFQLQEDWGRAEVVRGLTVDAYQTRFGPDHRDTLSEMTNLAGIYLQRRKYLEAMKLSIEVFVRSAAKFGYGDPDTLECLALLGTCSTFLGTRTPAAARLAETAIELIELSLEEIDYQHPLLPGLMDSLAHTHLHQGRPAEAVKAFLQSLKLCQSTIGPGHPRTLYVVDSLVTTYQNLCQFEEARKMATDALEITRAELGPKHPESLKRMLQLCPCLQSLHLHKEMLSLLFTHFEIQAEVLGHDHPQSIDSSHDLMIILTSYKNIILAVLHHRDNPLPQGPTDMHYVRLGSYFYNDASREDIGFFKTLFSLGSNRRDIIDAFNVLEGYRQTILDLSASLPTAGRARPPTRADMENALNALDIPLQALKHPRSIPLKSSSPVYSGESHPPFYQSQDDNAANAEDTDGMEDDDVSTWESLTSILESLILEKRRVSAGT</sequence>
<organism evidence="4 5">
    <name type="scientific">Blastomyces parvus</name>
    <dbReference type="NCBI Taxonomy" id="2060905"/>
    <lineage>
        <taxon>Eukaryota</taxon>
        <taxon>Fungi</taxon>
        <taxon>Dikarya</taxon>
        <taxon>Ascomycota</taxon>
        <taxon>Pezizomycotina</taxon>
        <taxon>Eurotiomycetes</taxon>
        <taxon>Eurotiomycetidae</taxon>
        <taxon>Onygenales</taxon>
        <taxon>Ajellomycetaceae</taxon>
        <taxon>Blastomyces</taxon>
    </lineage>
</organism>
<evidence type="ECO:0000313" key="5">
    <source>
        <dbReference type="Proteomes" id="UP000224080"/>
    </source>
</evidence>